<dbReference type="PANTHER" id="PTHR12215">
    <property type="entry name" value="PHOSPHOPANTETHEINE TRANSFERASE"/>
    <property type="match status" value="1"/>
</dbReference>
<evidence type="ECO:0000313" key="5">
    <source>
        <dbReference type="EMBL" id="BDM69109.1"/>
    </source>
</evidence>
<keyword evidence="6" id="KW-1185">Reference proteome</keyword>
<comment type="similarity">
    <text evidence="1">Belongs to the P-Pant transferase superfamily. Gsp/Sfp/HetI/AcpT family.</text>
</comment>
<gene>
    <name evidence="5" type="ORF">HEK616_25960</name>
</gene>
<dbReference type="Proteomes" id="UP001059597">
    <property type="component" value="Chromosome"/>
</dbReference>
<dbReference type="InterPro" id="IPR050559">
    <property type="entry name" value="P-Pant_transferase_sf"/>
</dbReference>
<dbReference type="EMBL" id="AP026073">
    <property type="protein sequence ID" value="BDM69109.1"/>
    <property type="molecule type" value="Genomic_DNA"/>
</dbReference>
<proteinExistence type="inferred from homology"/>
<organism evidence="5 6">
    <name type="scientific">Streptomyces nigrescens</name>
    <dbReference type="NCBI Taxonomy" id="1920"/>
    <lineage>
        <taxon>Bacteria</taxon>
        <taxon>Bacillati</taxon>
        <taxon>Actinomycetota</taxon>
        <taxon>Actinomycetes</taxon>
        <taxon>Kitasatosporales</taxon>
        <taxon>Streptomycetaceae</taxon>
        <taxon>Streptomyces</taxon>
    </lineage>
</organism>
<feature type="region of interest" description="Disordered" evidence="3">
    <location>
        <begin position="206"/>
        <end position="228"/>
    </location>
</feature>
<protein>
    <recommendedName>
        <fullName evidence="4">4'-phosphopantetheinyl transferase domain-containing protein</fullName>
    </recommendedName>
</protein>
<accession>A0ABM7ZRZ1</accession>
<feature type="domain" description="4'-phosphopantetheinyl transferase" evidence="4">
    <location>
        <begin position="103"/>
        <end position="162"/>
    </location>
</feature>
<sequence>MTAPIEVARGVWVATTTADRTAPSTHRDDRRRAAALPEWRAREFLAGRGLLRQLLAAVRPGPAGAEIVPDRRGKPHLRGHPDLGISVSHSPGALAAGVAPGRAVGVDVQCPDPAVSASFARRLLGAHAGRLTALPPAAAAEEVAWVWTAQEACVKAGGLGLAGRPWTIDVPPGARSGRWQGYRWLSLRDHSSTPLSCAFAMTAGTRGGPAGTPGTPAAHHPIPWKGER</sequence>
<feature type="compositionally biased region" description="Low complexity" evidence="3">
    <location>
        <begin position="212"/>
        <end position="221"/>
    </location>
</feature>
<evidence type="ECO:0000256" key="2">
    <source>
        <dbReference type="ARBA" id="ARBA00022679"/>
    </source>
</evidence>
<dbReference type="SUPFAM" id="SSF56214">
    <property type="entry name" value="4'-phosphopantetheinyl transferase"/>
    <property type="match status" value="2"/>
</dbReference>
<dbReference type="Pfam" id="PF01648">
    <property type="entry name" value="ACPS"/>
    <property type="match status" value="1"/>
</dbReference>
<dbReference type="InterPro" id="IPR037143">
    <property type="entry name" value="4-PPantetheinyl_Trfase_dom_sf"/>
</dbReference>
<reference evidence="5" key="1">
    <citation type="submission" date="2022-06" db="EMBL/GenBank/DDBJ databases">
        <title>Complete genome sequence of Streptomyces nigrescens HEK616.</title>
        <authorList>
            <person name="Asamizu S."/>
            <person name="Onaka H."/>
        </authorList>
    </citation>
    <scope>NUCLEOTIDE SEQUENCE</scope>
    <source>
        <strain evidence="5">HEK616</strain>
    </source>
</reference>
<evidence type="ECO:0000256" key="1">
    <source>
        <dbReference type="ARBA" id="ARBA00010990"/>
    </source>
</evidence>
<dbReference type="InterPro" id="IPR008278">
    <property type="entry name" value="4-PPantetheinyl_Trfase_dom"/>
</dbReference>
<dbReference type="PANTHER" id="PTHR12215:SF10">
    <property type="entry name" value="L-AMINOADIPATE-SEMIALDEHYDE DEHYDROGENASE-PHOSPHOPANTETHEINYL TRANSFERASE"/>
    <property type="match status" value="1"/>
</dbReference>
<name>A0ABM7ZRZ1_STRNI</name>
<dbReference type="RefSeq" id="WP_261953042.1">
    <property type="nucleotide sequence ID" value="NZ_AP026073.1"/>
</dbReference>
<dbReference type="Gene3D" id="3.90.470.20">
    <property type="entry name" value="4'-phosphopantetheinyl transferase domain"/>
    <property type="match status" value="1"/>
</dbReference>
<evidence type="ECO:0000313" key="6">
    <source>
        <dbReference type="Proteomes" id="UP001059597"/>
    </source>
</evidence>
<evidence type="ECO:0000256" key="3">
    <source>
        <dbReference type="SAM" id="MobiDB-lite"/>
    </source>
</evidence>
<evidence type="ECO:0000259" key="4">
    <source>
        <dbReference type="Pfam" id="PF01648"/>
    </source>
</evidence>
<keyword evidence="2" id="KW-0808">Transferase</keyword>